<accession>A0ABT1BP64</accession>
<feature type="chain" id="PRO_5045484288" evidence="4">
    <location>
        <begin position="27"/>
        <end position="1131"/>
    </location>
</feature>
<evidence type="ECO:0000256" key="4">
    <source>
        <dbReference type="SAM" id="SignalP"/>
    </source>
</evidence>
<comment type="subcellular location">
    <subcellularLocation>
        <location evidence="1">Secreted</location>
    </subcellularLocation>
</comment>
<feature type="signal peptide" evidence="4">
    <location>
        <begin position="1"/>
        <end position="26"/>
    </location>
</feature>
<dbReference type="InterPro" id="IPR050909">
    <property type="entry name" value="Bact_Autotransporter_VF"/>
</dbReference>
<dbReference type="PANTHER" id="PTHR12338:SF8">
    <property type="entry name" value="HEME_HEMOPEXIN-BINDING PROTEIN"/>
    <property type="match status" value="1"/>
</dbReference>
<evidence type="ECO:0000256" key="1">
    <source>
        <dbReference type="ARBA" id="ARBA00004613"/>
    </source>
</evidence>
<dbReference type="RefSeq" id="WP_252770232.1">
    <property type="nucleotide sequence ID" value="NZ_JAMXMC010000007.1"/>
</dbReference>
<dbReference type="Pfam" id="PF05860">
    <property type="entry name" value="TPS"/>
    <property type="match status" value="1"/>
</dbReference>
<dbReference type="Pfam" id="PF07581">
    <property type="entry name" value="Glug"/>
    <property type="match status" value="7"/>
</dbReference>
<dbReference type="PANTHER" id="PTHR12338">
    <property type="entry name" value="AUTOTRANSPORTER"/>
    <property type="match status" value="1"/>
</dbReference>
<dbReference type="Gene3D" id="2.160.20.10">
    <property type="entry name" value="Single-stranded right-handed beta-helix, Pectin lyase-like"/>
    <property type="match status" value="1"/>
</dbReference>
<evidence type="ECO:0000256" key="3">
    <source>
        <dbReference type="ARBA" id="ARBA00022729"/>
    </source>
</evidence>
<sequence length="1131" mass="108586">MNRPSFHPRRLSLAIAALCCTPALWAAPQGGVVTSGTATIGQSGAVTTIDQASQRAAIDWQSFSVGARETVNFNQPNASAVILNRVIGNERSVIDGALHANGQVFLINSNGVLFGKGSSVSAAGLVASTRDLGNADFEAGRAVFQGDSAGAVVNMGRLSAGTGGYVALLGQQVVNEGVIVATQGTVALASGNRISLHFNGDSLLGLSLDQGALDALVDNRGAVYADGGSVVLTAKAAEALLGSQVNDSGIVQARTLGDLQGDILLNALGGTTRVSGTLDASAPAGGAGGRIETSGRAVQIADGALISTRAAQGATGHWTIDPDGFTVGADGDISATTLSGLLASNNITLESTGGHGTDGDIHVNDAISWAADTVLTLTATQDVAIHAPITATGGHAGLALNYGGDYSIDTGAGASVTLSGANASLSLNGTAYTLVHDMAALAALDDVHGLAAGHYALAEDLDASGTPYSAAVVAYLSGTLAGLGHTISHLTLSEAYGSTDNLGLIGTITSTGTVRDLGLSDVQVDGPLYVGALAGENDGAILNSHSSGTVSGYINVGGLVGTNVGSITQSWSSAAVLGAQADYGSGLEGYYSGVGGLAGENYGSITDAHASGDVTVLSADPSASATYIGGLVGYNGNGVLTRTYASGDVTTTSNVYYVGGLAGISSGSQAAIIDSQASGNVSGGNHVGGLVGSNGYGASIRGSSATGTVTGLSTDSPADVGGLVGENLSGSTISSSFATGEVTGNNSYMGGLVGSNGGSVADSYATGNVDPTGNNNAGGLVGSNAGEISGSHATGNVSGEYVGGLAALNSGSIADSYATGNVTGSYAAGGLVGGNTGTITGSNASGAVDGAYDAAGGLVAVNSGSISDSSATGAVTGATAAGDDKLTGRNTGTITNSSYHDVAAEAAAAAAQAAADAAAQAAADAAAKAAADAAAKAAADAAAAAAAQAAADAAAKAAADAAAAAAAQAAADAAAKAAADAAAKAAADAAAAAAAQAAADAAAAAAAQAAADAAAKAAADAAAQAAAQQAAQQAARQAALAQAALERRIQEGTGQAAQAVADAQRVTRQGAVAANEAISAQPRAAALDSHLIISEPGRFSAHVRRIEVDGQVYELDDSAAAPGTSRPATPP</sequence>
<evidence type="ECO:0000313" key="6">
    <source>
        <dbReference type="EMBL" id="MCO5977734.1"/>
    </source>
</evidence>
<dbReference type="EMBL" id="JAMXMC010000007">
    <property type="protein sequence ID" value="MCO5977734.1"/>
    <property type="molecule type" value="Genomic_DNA"/>
</dbReference>
<keyword evidence="3 4" id="KW-0732">Signal</keyword>
<dbReference type="SMART" id="SM00912">
    <property type="entry name" value="Haemagg_act"/>
    <property type="match status" value="1"/>
</dbReference>
<keyword evidence="7" id="KW-1185">Reference proteome</keyword>
<evidence type="ECO:0000313" key="7">
    <source>
        <dbReference type="Proteomes" id="UP001204851"/>
    </source>
</evidence>
<dbReference type="NCBIfam" id="TIGR01901">
    <property type="entry name" value="adhes_NPXG"/>
    <property type="match status" value="1"/>
</dbReference>
<keyword evidence="2" id="KW-0964">Secreted</keyword>
<feature type="domain" description="Filamentous haemagglutinin FhaB/tRNA nuclease CdiA-like TPS" evidence="5">
    <location>
        <begin position="24"/>
        <end position="136"/>
    </location>
</feature>
<gene>
    <name evidence="6" type="ORF">M0L44_13580</name>
</gene>
<evidence type="ECO:0000256" key="2">
    <source>
        <dbReference type="ARBA" id="ARBA00022525"/>
    </source>
</evidence>
<organism evidence="6 7">
    <name type="scientific">Ideonella oryzae</name>
    <dbReference type="NCBI Taxonomy" id="2937441"/>
    <lineage>
        <taxon>Bacteria</taxon>
        <taxon>Pseudomonadati</taxon>
        <taxon>Pseudomonadota</taxon>
        <taxon>Betaproteobacteria</taxon>
        <taxon>Burkholderiales</taxon>
        <taxon>Sphaerotilaceae</taxon>
        <taxon>Ideonella</taxon>
    </lineage>
</organism>
<name>A0ABT1BP64_9BURK</name>
<dbReference type="InterPro" id="IPR011493">
    <property type="entry name" value="GLUG"/>
</dbReference>
<comment type="caution">
    <text evidence="6">The sequence shown here is derived from an EMBL/GenBank/DDBJ whole genome shotgun (WGS) entry which is preliminary data.</text>
</comment>
<proteinExistence type="predicted"/>
<dbReference type="InterPro" id="IPR008638">
    <property type="entry name" value="FhaB/CdiA-like_TPS"/>
</dbReference>
<reference evidence="6 7" key="1">
    <citation type="submission" date="2022-06" db="EMBL/GenBank/DDBJ databases">
        <title>Ideonella sp. NS12-5 Genome sequencing and assembly.</title>
        <authorList>
            <person name="Jung Y."/>
        </authorList>
    </citation>
    <scope>NUCLEOTIDE SEQUENCE [LARGE SCALE GENOMIC DNA]</scope>
    <source>
        <strain evidence="6 7">NS12-5</strain>
    </source>
</reference>
<evidence type="ECO:0000259" key="5">
    <source>
        <dbReference type="SMART" id="SM00912"/>
    </source>
</evidence>
<dbReference type="InterPro" id="IPR012334">
    <property type="entry name" value="Pectin_lyas_fold"/>
</dbReference>
<protein>
    <submittedName>
        <fullName evidence="6">Filamentous hemagglutinin N-terminal domain-containing protein</fullName>
    </submittedName>
</protein>
<dbReference type="SUPFAM" id="SSF51126">
    <property type="entry name" value="Pectin lyase-like"/>
    <property type="match status" value="1"/>
</dbReference>
<dbReference type="Gene3D" id="2.160.20.110">
    <property type="match status" value="2"/>
</dbReference>
<dbReference type="Proteomes" id="UP001204851">
    <property type="component" value="Unassembled WGS sequence"/>
</dbReference>
<dbReference type="InterPro" id="IPR011050">
    <property type="entry name" value="Pectin_lyase_fold/virulence"/>
</dbReference>